<dbReference type="Proteomes" id="UP000186323">
    <property type="component" value="Chromosome I"/>
</dbReference>
<accession>A0A1K1LFX0</accession>
<dbReference type="EMBL" id="LT630450">
    <property type="protein sequence ID" value="SFV73620.1"/>
    <property type="molecule type" value="Genomic_DNA"/>
</dbReference>
<keyword evidence="2" id="KW-1185">Reference proteome</keyword>
<name>A0A1K1LFX0_9BACT</name>
<evidence type="ECO:0000313" key="1">
    <source>
        <dbReference type="EMBL" id="SFV73620.1"/>
    </source>
</evidence>
<reference evidence="2" key="1">
    <citation type="submission" date="2016-10" db="EMBL/GenBank/DDBJ databases">
        <authorList>
            <person name="Wegmann U."/>
        </authorList>
    </citation>
    <scope>NUCLEOTIDE SEQUENCE [LARGE SCALE GENOMIC DNA]</scope>
</reference>
<dbReference type="KEGG" id="dpg:DESPIGER_1790"/>
<gene>
    <name evidence="1" type="ORF">DESPIGER_1790</name>
</gene>
<dbReference type="AlphaFoldDB" id="A0A1K1LFX0"/>
<proteinExistence type="predicted"/>
<protein>
    <submittedName>
        <fullName evidence="1">Uncharacterized protein</fullName>
    </submittedName>
</protein>
<organism evidence="1 2">
    <name type="scientific">Desulfovibrio piger</name>
    <dbReference type="NCBI Taxonomy" id="901"/>
    <lineage>
        <taxon>Bacteria</taxon>
        <taxon>Pseudomonadati</taxon>
        <taxon>Thermodesulfobacteriota</taxon>
        <taxon>Desulfovibrionia</taxon>
        <taxon>Desulfovibrionales</taxon>
        <taxon>Desulfovibrionaceae</taxon>
        <taxon>Desulfovibrio</taxon>
    </lineage>
</organism>
<evidence type="ECO:0000313" key="2">
    <source>
        <dbReference type="Proteomes" id="UP000186323"/>
    </source>
</evidence>
<sequence>MRQYKEIGKTLGVENAPGNYIEIFRKAMPKEYINHGGAPIQNP</sequence>